<sequence>QGRRFCRQNLRGPRRPSRPAPVFVPVRLAEMSQLSPCKHRRSLWATFCPRGGGSGARRAEIPPVGSPAGAPCLLYSASTRGSRTLRRQRGTELAVRVSCRNVAALAGRHFPGAVQSSWREVIKQNFRPTYESLASVDRRLLTPEDSLRAEMEALDPAEREALRSMQAEAVASAGAPLECSPSEVAPSLSRAGADSVLREIRLQRGIDELGLGTAQEAERQSAAGVQSRIARLERSLREEEERPVQSVVDEVARKRTQEQLRAEIESLRKERSLLLAEFLPGGGGSEISKPFISGTAASSSRSSRPTSP</sequence>
<organism evidence="3 4">
    <name type="scientific">Prorocentrum cordatum</name>
    <dbReference type="NCBI Taxonomy" id="2364126"/>
    <lineage>
        <taxon>Eukaryota</taxon>
        <taxon>Sar</taxon>
        <taxon>Alveolata</taxon>
        <taxon>Dinophyceae</taxon>
        <taxon>Prorocentrales</taxon>
        <taxon>Prorocentraceae</taxon>
        <taxon>Prorocentrum</taxon>
    </lineage>
</organism>
<feature type="compositionally biased region" description="Low complexity" evidence="2">
    <location>
        <begin position="295"/>
        <end position="308"/>
    </location>
</feature>
<keyword evidence="1" id="KW-0175">Coiled coil</keyword>
<keyword evidence="4" id="KW-1185">Reference proteome</keyword>
<comment type="caution">
    <text evidence="3">The sequence shown here is derived from an EMBL/GenBank/DDBJ whole genome shotgun (WGS) entry which is preliminary data.</text>
</comment>
<dbReference type="Proteomes" id="UP001189429">
    <property type="component" value="Unassembled WGS sequence"/>
</dbReference>
<evidence type="ECO:0000313" key="4">
    <source>
        <dbReference type="Proteomes" id="UP001189429"/>
    </source>
</evidence>
<feature type="coiled-coil region" evidence="1">
    <location>
        <begin position="222"/>
        <end position="277"/>
    </location>
</feature>
<feature type="non-terminal residue" evidence="3">
    <location>
        <position position="1"/>
    </location>
</feature>
<evidence type="ECO:0000256" key="2">
    <source>
        <dbReference type="SAM" id="MobiDB-lite"/>
    </source>
</evidence>
<reference evidence="3" key="1">
    <citation type="submission" date="2023-10" db="EMBL/GenBank/DDBJ databases">
        <authorList>
            <person name="Chen Y."/>
            <person name="Shah S."/>
            <person name="Dougan E. K."/>
            <person name="Thang M."/>
            <person name="Chan C."/>
        </authorList>
    </citation>
    <scope>NUCLEOTIDE SEQUENCE [LARGE SCALE GENOMIC DNA]</scope>
</reference>
<gene>
    <name evidence="3" type="ORF">PCOR1329_LOCUS74076</name>
</gene>
<dbReference type="EMBL" id="CAUYUJ010020017">
    <property type="protein sequence ID" value="CAK0895295.1"/>
    <property type="molecule type" value="Genomic_DNA"/>
</dbReference>
<evidence type="ECO:0000256" key="1">
    <source>
        <dbReference type="SAM" id="Coils"/>
    </source>
</evidence>
<accession>A0ABN9X777</accession>
<proteinExistence type="predicted"/>
<feature type="region of interest" description="Disordered" evidence="2">
    <location>
        <begin position="281"/>
        <end position="308"/>
    </location>
</feature>
<evidence type="ECO:0000313" key="3">
    <source>
        <dbReference type="EMBL" id="CAK0895295.1"/>
    </source>
</evidence>
<name>A0ABN9X777_9DINO</name>
<protein>
    <submittedName>
        <fullName evidence="3">Uncharacterized protein</fullName>
    </submittedName>
</protein>